<organism evidence="3 4">
    <name type="scientific">Carnegiea gigantea</name>
    <dbReference type="NCBI Taxonomy" id="171969"/>
    <lineage>
        <taxon>Eukaryota</taxon>
        <taxon>Viridiplantae</taxon>
        <taxon>Streptophyta</taxon>
        <taxon>Embryophyta</taxon>
        <taxon>Tracheophyta</taxon>
        <taxon>Spermatophyta</taxon>
        <taxon>Magnoliopsida</taxon>
        <taxon>eudicotyledons</taxon>
        <taxon>Gunneridae</taxon>
        <taxon>Pentapetalae</taxon>
        <taxon>Caryophyllales</taxon>
        <taxon>Cactineae</taxon>
        <taxon>Cactaceae</taxon>
        <taxon>Cactoideae</taxon>
        <taxon>Echinocereeae</taxon>
        <taxon>Carnegiea</taxon>
    </lineage>
</organism>
<feature type="compositionally biased region" description="Polar residues" evidence="1">
    <location>
        <begin position="137"/>
        <end position="156"/>
    </location>
</feature>
<evidence type="ECO:0000256" key="1">
    <source>
        <dbReference type="SAM" id="MobiDB-lite"/>
    </source>
</evidence>
<dbReference type="Proteomes" id="UP001153076">
    <property type="component" value="Unassembled WGS sequence"/>
</dbReference>
<keyword evidence="2" id="KW-1133">Transmembrane helix</keyword>
<evidence type="ECO:0000256" key="2">
    <source>
        <dbReference type="SAM" id="Phobius"/>
    </source>
</evidence>
<protein>
    <submittedName>
        <fullName evidence="3">Uncharacterized protein</fullName>
    </submittedName>
</protein>
<comment type="caution">
    <text evidence="3">The sequence shown here is derived from an EMBL/GenBank/DDBJ whole genome shotgun (WGS) entry which is preliminary data.</text>
</comment>
<gene>
    <name evidence="3" type="ORF">Cgig2_027973</name>
</gene>
<keyword evidence="2" id="KW-0812">Transmembrane</keyword>
<dbReference type="EMBL" id="JAKOGI010000691">
    <property type="protein sequence ID" value="KAJ8431379.1"/>
    <property type="molecule type" value="Genomic_DNA"/>
</dbReference>
<sequence length="163" mass="18835">MDVDGPLNGMKLKWGLLIELGINVQKLLQAQSICQKISRQMCEFITRKKEEHLYGGINAIGKKFMYLLWNLLLSIFRTKRKAMKQKHHIEEKPGEEGSLHLCNLKDNTHLQSVLVDEDHFFSYLVKCMSIGNDDNANAKNENGHSQVNNQLINSQRGKSRWNR</sequence>
<reference evidence="3" key="1">
    <citation type="submission" date="2022-04" db="EMBL/GenBank/DDBJ databases">
        <title>Carnegiea gigantea Genome sequencing and assembly v2.</title>
        <authorList>
            <person name="Copetti D."/>
            <person name="Sanderson M.J."/>
            <person name="Burquez A."/>
            <person name="Wojciechowski M.F."/>
        </authorList>
    </citation>
    <scope>NUCLEOTIDE SEQUENCE</scope>
    <source>
        <strain evidence="3">SGP5-SGP5p</strain>
        <tissue evidence="3">Aerial part</tissue>
    </source>
</reference>
<keyword evidence="4" id="KW-1185">Reference proteome</keyword>
<accession>A0A9Q1JUU4</accession>
<feature type="region of interest" description="Disordered" evidence="1">
    <location>
        <begin position="137"/>
        <end position="163"/>
    </location>
</feature>
<dbReference type="AlphaFoldDB" id="A0A9Q1JUU4"/>
<keyword evidence="2" id="KW-0472">Membrane</keyword>
<proteinExistence type="predicted"/>
<name>A0A9Q1JUU4_9CARY</name>
<evidence type="ECO:0000313" key="4">
    <source>
        <dbReference type="Proteomes" id="UP001153076"/>
    </source>
</evidence>
<feature type="transmembrane region" description="Helical" evidence="2">
    <location>
        <begin position="53"/>
        <end position="76"/>
    </location>
</feature>
<evidence type="ECO:0000313" key="3">
    <source>
        <dbReference type="EMBL" id="KAJ8431379.1"/>
    </source>
</evidence>